<reference evidence="2" key="1">
    <citation type="journal article" date="2014" name="Int. J. Syst. Evol. Microbiol.">
        <title>Complete genome sequence of Corynebacterium casei LMG S-19264T (=DSM 44701T), isolated from a smear-ripened cheese.</title>
        <authorList>
            <consortium name="US DOE Joint Genome Institute (JGI-PGF)"/>
            <person name="Walter F."/>
            <person name="Albersmeier A."/>
            <person name="Kalinowski J."/>
            <person name="Ruckert C."/>
        </authorList>
    </citation>
    <scope>NUCLEOTIDE SEQUENCE</scope>
    <source>
        <strain evidence="2">JCM 4784</strain>
    </source>
</reference>
<dbReference type="GO" id="GO:0031177">
    <property type="term" value="F:phosphopantetheine binding"/>
    <property type="evidence" value="ECO:0007669"/>
    <property type="project" value="TreeGrafter"/>
</dbReference>
<dbReference type="Proteomes" id="UP000608024">
    <property type="component" value="Unassembled WGS sequence"/>
</dbReference>
<dbReference type="AlphaFoldDB" id="A0A919A7Q0"/>
<comment type="caution">
    <text evidence="2">The sequence shown here is derived from an EMBL/GenBank/DDBJ whole genome shotgun (WGS) entry which is preliminary data.</text>
</comment>
<protein>
    <recommendedName>
        <fullName evidence="1">Condensation domain-containing protein</fullName>
    </recommendedName>
</protein>
<dbReference type="InterPro" id="IPR001242">
    <property type="entry name" value="Condensation_dom"/>
</dbReference>
<dbReference type="RefSeq" id="WP_190139890.1">
    <property type="nucleotide sequence ID" value="NZ_BNBT01000168.1"/>
</dbReference>
<dbReference type="Pfam" id="PF00668">
    <property type="entry name" value="Condensation"/>
    <property type="match status" value="1"/>
</dbReference>
<dbReference type="Gene3D" id="3.30.559.10">
    <property type="entry name" value="Chloramphenicol acetyltransferase-like domain"/>
    <property type="match status" value="1"/>
</dbReference>
<name>A0A919A7Q0_9ACTN</name>
<dbReference type="GO" id="GO:0008610">
    <property type="term" value="P:lipid biosynthetic process"/>
    <property type="evidence" value="ECO:0007669"/>
    <property type="project" value="UniProtKB-ARBA"/>
</dbReference>
<dbReference type="InterPro" id="IPR023213">
    <property type="entry name" value="CAT-like_dom_sf"/>
</dbReference>
<accession>A0A919A7Q0</accession>
<sequence>MRMTDLQRCELRPGRLVEWTLHPAAVGAAHALPDDTRPPAYVQESHLRTARWVRQGGLHVPSWLGTVFDLPGPVDLDALHTALRDWTRRHETLRSGFRWRGDEVRRFTLDAGSVDLYRTEVGRFRETAALSRYLQDRFDTVADALTWPNFIFTAIVRADGATLCMAFDHSNVDSYSIQRIPAEIHELYAAARQGRTVPVAPVASYVDFCASERTDADRADPTHPVVARWREFIGRCGGRLPGFPVDLGLGPAAPAAFPGLAPAGPSPADSAVADSAVVPLPRPRLPAQKLLHEMVADDVDAAAFEAYCRPHGGSLVGVLAAVALITREISGLRVYRTVVPFHTRVRSRWADSMGWYVGGAPIEVPVARASGFDDALRMVRAALREARPLARMPVARVLPLLGADFRPTSPDLYSIVSYVDARAVAGSEQWQEQKAYGLIRVSYGDQVCAWVTRLHEGLQFACRYPDTPVAYANMRLVVERLRERIAATARAAAGAAPGVRV</sequence>
<dbReference type="PANTHER" id="PTHR45527:SF1">
    <property type="entry name" value="FATTY ACID SYNTHASE"/>
    <property type="match status" value="1"/>
</dbReference>
<dbReference type="SUPFAM" id="SSF52777">
    <property type="entry name" value="CoA-dependent acyltransferases"/>
    <property type="match status" value="2"/>
</dbReference>
<dbReference type="GO" id="GO:0043041">
    <property type="term" value="P:amino acid activation for nonribosomal peptide biosynthetic process"/>
    <property type="evidence" value="ECO:0007669"/>
    <property type="project" value="TreeGrafter"/>
</dbReference>
<gene>
    <name evidence="2" type="ORF">GCM10018785_66610</name>
</gene>
<reference evidence="2" key="2">
    <citation type="submission" date="2020-09" db="EMBL/GenBank/DDBJ databases">
        <authorList>
            <person name="Sun Q."/>
            <person name="Ohkuma M."/>
        </authorList>
    </citation>
    <scope>NUCLEOTIDE SEQUENCE</scope>
    <source>
        <strain evidence="2">JCM 4784</strain>
    </source>
</reference>
<organism evidence="2 3">
    <name type="scientific">Streptomyces longispororuber</name>
    <dbReference type="NCBI Taxonomy" id="68230"/>
    <lineage>
        <taxon>Bacteria</taxon>
        <taxon>Bacillati</taxon>
        <taxon>Actinomycetota</taxon>
        <taxon>Actinomycetes</taxon>
        <taxon>Kitasatosporales</taxon>
        <taxon>Streptomycetaceae</taxon>
        <taxon>Streptomyces</taxon>
    </lineage>
</organism>
<proteinExistence type="predicted"/>
<evidence type="ECO:0000313" key="2">
    <source>
        <dbReference type="EMBL" id="GHE90379.1"/>
    </source>
</evidence>
<feature type="domain" description="Condensation" evidence="1">
    <location>
        <begin position="66"/>
        <end position="213"/>
    </location>
</feature>
<dbReference type="GO" id="GO:0003824">
    <property type="term" value="F:catalytic activity"/>
    <property type="evidence" value="ECO:0007669"/>
    <property type="project" value="InterPro"/>
</dbReference>
<dbReference type="EMBL" id="BNBT01000168">
    <property type="protein sequence ID" value="GHE90379.1"/>
    <property type="molecule type" value="Genomic_DNA"/>
</dbReference>
<dbReference type="Gene3D" id="3.30.559.30">
    <property type="entry name" value="Nonribosomal peptide synthetase, condensation domain"/>
    <property type="match status" value="1"/>
</dbReference>
<keyword evidence="3" id="KW-1185">Reference proteome</keyword>
<dbReference type="PANTHER" id="PTHR45527">
    <property type="entry name" value="NONRIBOSOMAL PEPTIDE SYNTHETASE"/>
    <property type="match status" value="1"/>
</dbReference>
<evidence type="ECO:0000313" key="3">
    <source>
        <dbReference type="Proteomes" id="UP000608024"/>
    </source>
</evidence>
<dbReference type="GO" id="GO:0044550">
    <property type="term" value="P:secondary metabolite biosynthetic process"/>
    <property type="evidence" value="ECO:0007669"/>
    <property type="project" value="TreeGrafter"/>
</dbReference>
<evidence type="ECO:0000259" key="1">
    <source>
        <dbReference type="Pfam" id="PF00668"/>
    </source>
</evidence>
<dbReference type="GO" id="GO:0005737">
    <property type="term" value="C:cytoplasm"/>
    <property type="evidence" value="ECO:0007669"/>
    <property type="project" value="TreeGrafter"/>
</dbReference>